<dbReference type="InterPro" id="IPR018946">
    <property type="entry name" value="PhoD-like_MPP"/>
</dbReference>
<dbReference type="InterPro" id="IPR006311">
    <property type="entry name" value="TAT_signal"/>
</dbReference>
<organism evidence="2 3">
    <name type="scientific">Vibrio agarilyticus</name>
    <dbReference type="NCBI Taxonomy" id="2726741"/>
    <lineage>
        <taxon>Bacteria</taxon>
        <taxon>Pseudomonadati</taxon>
        <taxon>Pseudomonadota</taxon>
        <taxon>Gammaproteobacteria</taxon>
        <taxon>Vibrionales</taxon>
        <taxon>Vibrionaceae</taxon>
        <taxon>Vibrio</taxon>
    </lineage>
</organism>
<name>A0A7X8YI36_9VIBR</name>
<protein>
    <submittedName>
        <fullName evidence="2">Twin-arginine translocation pathway signal</fullName>
    </submittedName>
</protein>
<feature type="domain" description="PhoD-like phosphatase metallophosphatase" evidence="1">
    <location>
        <begin position="372"/>
        <end position="678"/>
    </location>
</feature>
<evidence type="ECO:0000259" key="1">
    <source>
        <dbReference type="Pfam" id="PF09423"/>
    </source>
</evidence>
<evidence type="ECO:0000313" key="3">
    <source>
        <dbReference type="Proteomes" id="UP000535589"/>
    </source>
</evidence>
<sequence length="793" mass="88105">MSTEISRRSMIKWAGASVVVGGLATQSYALSKTEKEVQSNKEPTLPLQDKWGITHDRVWVGGEYWANPMEDWRVKDGYVESLSLGGNRSVHSLTHQITDPTKGFEISVVVERLEKTEKDGGGGIRLGARSELNDVRSNCFVQRGYDMGIVGQKLVLANKYTNITEDLTHKQVRLELKATPVAGAVTLTLVATLVDTDEKLSEVTHIASSDELIGNVGIVSNFEIESTYGPNIPEKSKGSRYRFKNLFLTGSGFTATKENKFGPILWSMYTVNNTLSSDGYVLTLSAYTGPLGQKDNKVLELQIKSDGKWRSYGNSELDNDAWLATFRIANWDASKKCPYRVLYVEKHKNDTESIDVFEGVIQAEPKGRPLRMAAFTCQNDYAFPYAPVASNVAALDPDILFFSGDQIYESHGGFGVVRSPDDKAILNYLRKYYQFGWAFKEIMRNTPTICIPDDHDILQGNMWGEGGVAMKNPERDPSASILTGYIHSPKFVNVVHKTHTAHHPAPDNPHPKAAVNGIIAYYGEMVYGNVGFAILADRQFKSGPDRVDAVVGVTGRDEHPLYVNDSIDSPELHLLGDEQEAFLESWGRKWDGHELKAVLSQTILASIATHNGGADKYLKYDFDSNGWPATARNRAVRAMRESMAIHICGDTHLASISQYGVDKQRDSNWAFCVPAIGAGWQRFWFPETVGLPVTNKPRHGLANTGEYMDAFGTKNYVYAVANPVAGVSKNRYVKAQEKGSGFGFITFDTLNKTYQCTAYRFLADVTNNKANNIYPGWPLTIYQHENMGINRIS</sequence>
<evidence type="ECO:0000313" key="2">
    <source>
        <dbReference type="EMBL" id="NLS14200.1"/>
    </source>
</evidence>
<gene>
    <name evidence="2" type="ORF">HGP28_15040</name>
</gene>
<dbReference type="InterPro" id="IPR029052">
    <property type="entry name" value="Metallo-depent_PP-like"/>
</dbReference>
<comment type="caution">
    <text evidence="2">The sequence shown here is derived from an EMBL/GenBank/DDBJ whole genome shotgun (WGS) entry which is preliminary data.</text>
</comment>
<dbReference type="PROSITE" id="PS51318">
    <property type="entry name" value="TAT"/>
    <property type="match status" value="1"/>
</dbReference>
<dbReference type="PANTHER" id="PTHR43606:SF2">
    <property type="entry name" value="ALKALINE PHOSPHATASE FAMILY PROTEIN (AFU_ORTHOLOGUE AFUA_5G03860)"/>
    <property type="match status" value="1"/>
</dbReference>
<dbReference type="Pfam" id="PF09423">
    <property type="entry name" value="PhoD"/>
    <property type="match status" value="1"/>
</dbReference>
<dbReference type="PANTHER" id="PTHR43606">
    <property type="entry name" value="PHOSPHATASE, PUTATIVE (AFU_ORTHOLOGUE AFUA_6G08710)-RELATED"/>
    <property type="match status" value="1"/>
</dbReference>
<dbReference type="SUPFAM" id="SSF56300">
    <property type="entry name" value="Metallo-dependent phosphatases"/>
    <property type="match status" value="1"/>
</dbReference>
<proteinExistence type="predicted"/>
<reference evidence="2 3" key="1">
    <citation type="submission" date="2020-04" db="EMBL/GenBank/DDBJ databases">
        <title>Vibrio sp. SM6, a novel species isolated from seawater.</title>
        <authorList>
            <person name="Wang X."/>
        </authorList>
    </citation>
    <scope>NUCLEOTIDE SEQUENCE [LARGE SCALE GENOMIC DNA]</scope>
    <source>
        <strain evidence="2 3">SM6</strain>
    </source>
</reference>
<dbReference type="AlphaFoldDB" id="A0A7X8YI36"/>
<dbReference type="InterPro" id="IPR052900">
    <property type="entry name" value="Phospholipid_Metab_Enz"/>
</dbReference>
<dbReference type="InterPro" id="IPR038607">
    <property type="entry name" value="PhoD-like_sf"/>
</dbReference>
<accession>A0A7X8YI36</accession>
<dbReference type="Gene3D" id="3.60.21.70">
    <property type="entry name" value="PhoD-like phosphatase"/>
    <property type="match status" value="1"/>
</dbReference>
<keyword evidence="3" id="KW-1185">Reference proteome</keyword>
<dbReference type="Proteomes" id="UP000535589">
    <property type="component" value="Unassembled WGS sequence"/>
</dbReference>
<dbReference type="EMBL" id="JABAIK010000017">
    <property type="protein sequence ID" value="NLS14200.1"/>
    <property type="molecule type" value="Genomic_DNA"/>
</dbReference>